<dbReference type="SUPFAM" id="SSF52540">
    <property type="entry name" value="P-loop containing nucleoside triphosphate hydrolases"/>
    <property type="match status" value="1"/>
</dbReference>
<dbReference type="NCBIfam" id="NF006505">
    <property type="entry name" value="PRK08939.1"/>
    <property type="match status" value="1"/>
</dbReference>
<sequence>MRKVNTLIKKSDVTKLKSYYGEALGNRDFKDYVDNLDVSSDVLIKYTTSIEDAVKEKNNCKACPGLKNCPNTLKGHVYTAIKDGNNLNFSYIPCDKLIKEENTYAYKKNITCFDLPKEISEASFSKAYRDDKKRLPIFKYFKEFMDSYIKDKKGKGLYLSGSFGSGKTYLVAALFNELAKKNISSALVYYPELLRSLKSSFGSDYEEKFDFIKTVPLLLLDDIGAENTTSWSRDEVLGPILQYRMEEELPTFFTSNLSLNELENALSITNNGIEKVKAKRIIERIKQLTVPLELVSKNRRN</sequence>
<comment type="caution">
    <text evidence="1">The sequence shown here is derived from an EMBL/GenBank/DDBJ whole genome shotgun (WGS) entry which is preliminary data.</text>
</comment>
<dbReference type="PANTHER" id="PTHR30050">
    <property type="entry name" value="CHROMOSOMAL REPLICATION INITIATOR PROTEIN DNAA"/>
    <property type="match status" value="1"/>
</dbReference>
<dbReference type="AlphaFoldDB" id="A0A9D1DV19"/>
<dbReference type="InterPro" id="IPR027417">
    <property type="entry name" value="P-loop_NTPase"/>
</dbReference>
<organism evidence="1 2">
    <name type="scientific">Candidatus Onthousia excrementipullorum</name>
    <dbReference type="NCBI Taxonomy" id="2840884"/>
    <lineage>
        <taxon>Bacteria</taxon>
        <taxon>Bacillati</taxon>
        <taxon>Bacillota</taxon>
        <taxon>Bacilli</taxon>
        <taxon>Candidatus Onthousia</taxon>
    </lineage>
</organism>
<dbReference type="EMBL" id="DVHC01000053">
    <property type="protein sequence ID" value="HIR59401.1"/>
    <property type="molecule type" value="Genomic_DNA"/>
</dbReference>
<dbReference type="Gene3D" id="3.40.50.300">
    <property type="entry name" value="P-loop containing nucleotide triphosphate hydrolases"/>
    <property type="match status" value="1"/>
</dbReference>
<protein>
    <submittedName>
        <fullName evidence="1">Primosomal protein DnaI</fullName>
    </submittedName>
</protein>
<accession>A0A9D1DV19</accession>
<dbReference type="Proteomes" id="UP000824232">
    <property type="component" value="Unassembled WGS sequence"/>
</dbReference>
<reference evidence="1" key="2">
    <citation type="journal article" date="2021" name="PeerJ">
        <title>Extensive microbial diversity within the chicken gut microbiome revealed by metagenomics and culture.</title>
        <authorList>
            <person name="Gilroy R."/>
            <person name="Ravi A."/>
            <person name="Getino M."/>
            <person name="Pursley I."/>
            <person name="Horton D.L."/>
            <person name="Alikhan N.F."/>
            <person name="Baker D."/>
            <person name="Gharbi K."/>
            <person name="Hall N."/>
            <person name="Watson M."/>
            <person name="Adriaenssens E.M."/>
            <person name="Foster-Nyarko E."/>
            <person name="Jarju S."/>
            <person name="Secka A."/>
            <person name="Antonio M."/>
            <person name="Oren A."/>
            <person name="Chaudhuri R.R."/>
            <person name="La Ragione R."/>
            <person name="Hildebrand F."/>
            <person name="Pallen M.J."/>
        </authorList>
    </citation>
    <scope>NUCLEOTIDE SEQUENCE</scope>
    <source>
        <strain evidence="1">CHK184-20233</strain>
    </source>
</reference>
<name>A0A9D1DV19_9FIRM</name>
<proteinExistence type="predicted"/>
<dbReference type="PANTHER" id="PTHR30050:SF8">
    <property type="entry name" value="PRIMOSOMAL PROTEIN DNAI"/>
    <property type="match status" value="1"/>
</dbReference>
<dbReference type="GO" id="GO:0005524">
    <property type="term" value="F:ATP binding"/>
    <property type="evidence" value="ECO:0007669"/>
    <property type="project" value="InterPro"/>
</dbReference>
<dbReference type="CDD" id="cd00009">
    <property type="entry name" value="AAA"/>
    <property type="match status" value="1"/>
</dbReference>
<gene>
    <name evidence="1" type="primary">dnaI</name>
    <name evidence="1" type="ORF">IAB38_05055</name>
</gene>
<dbReference type="GO" id="GO:0006260">
    <property type="term" value="P:DNA replication"/>
    <property type="evidence" value="ECO:0007669"/>
    <property type="project" value="TreeGrafter"/>
</dbReference>
<reference evidence="1" key="1">
    <citation type="submission" date="2020-10" db="EMBL/GenBank/DDBJ databases">
        <authorList>
            <person name="Gilroy R."/>
        </authorList>
    </citation>
    <scope>NUCLEOTIDE SEQUENCE</scope>
    <source>
        <strain evidence="1">CHK184-20233</strain>
    </source>
</reference>
<evidence type="ECO:0000313" key="1">
    <source>
        <dbReference type="EMBL" id="HIR59401.1"/>
    </source>
</evidence>
<evidence type="ECO:0000313" key="2">
    <source>
        <dbReference type="Proteomes" id="UP000824232"/>
    </source>
</evidence>